<accession>A0A3P7NTA9</accession>
<dbReference type="Proteomes" id="UP000271098">
    <property type="component" value="Unassembled WGS sequence"/>
</dbReference>
<evidence type="ECO:0000313" key="2">
    <source>
        <dbReference type="Proteomes" id="UP000271098"/>
    </source>
</evidence>
<reference evidence="1 2" key="1">
    <citation type="submission" date="2018-11" db="EMBL/GenBank/DDBJ databases">
        <authorList>
            <consortium name="Pathogen Informatics"/>
        </authorList>
    </citation>
    <scope>NUCLEOTIDE SEQUENCE [LARGE SCALE GENOMIC DNA]</scope>
</reference>
<name>A0A3P7NTA9_9BILA</name>
<dbReference type="EMBL" id="UYRT01093800">
    <property type="protein sequence ID" value="VDN39178.1"/>
    <property type="molecule type" value="Genomic_DNA"/>
</dbReference>
<gene>
    <name evidence="1" type="ORF">GPUH_LOCUS21915</name>
</gene>
<evidence type="ECO:0000313" key="1">
    <source>
        <dbReference type="EMBL" id="VDN39178.1"/>
    </source>
</evidence>
<sequence length="83" mass="9677">MLKTPDLYGGAFIGLTTYKPKEYNWTDGTPFDYNACEQLFWENAKLDDAQVAEKEFRNPQNVVAFEFATKLYHFRMQEVLSPS</sequence>
<protein>
    <submittedName>
        <fullName evidence="1">Uncharacterized protein</fullName>
    </submittedName>
</protein>
<organism evidence="1 2">
    <name type="scientific">Gongylonema pulchrum</name>
    <dbReference type="NCBI Taxonomy" id="637853"/>
    <lineage>
        <taxon>Eukaryota</taxon>
        <taxon>Metazoa</taxon>
        <taxon>Ecdysozoa</taxon>
        <taxon>Nematoda</taxon>
        <taxon>Chromadorea</taxon>
        <taxon>Rhabditida</taxon>
        <taxon>Spirurina</taxon>
        <taxon>Spiruromorpha</taxon>
        <taxon>Spiruroidea</taxon>
        <taxon>Gongylonematidae</taxon>
        <taxon>Gongylonema</taxon>
    </lineage>
</organism>
<proteinExistence type="predicted"/>
<keyword evidence="2" id="KW-1185">Reference proteome</keyword>
<dbReference type="AlphaFoldDB" id="A0A3P7NTA9"/>